<reference evidence="1 2" key="1">
    <citation type="submission" date="2019-03" db="EMBL/GenBank/DDBJ databases">
        <title>Primorskyibacter sp. SS33 isolated from sediments.</title>
        <authorList>
            <person name="Xunke S."/>
        </authorList>
    </citation>
    <scope>NUCLEOTIDE SEQUENCE [LARGE SCALE GENOMIC DNA]</scope>
    <source>
        <strain evidence="1 2">SS33</strain>
    </source>
</reference>
<dbReference type="Proteomes" id="UP000295701">
    <property type="component" value="Unassembled WGS sequence"/>
</dbReference>
<comment type="caution">
    <text evidence="1">The sequence shown here is derived from an EMBL/GenBank/DDBJ whole genome shotgun (WGS) entry which is preliminary data.</text>
</comment>
<evidence type="ECO:0000313" key="2">
    <source>
        <dbReference type="Proteomes" id="UP000295701"/>
    </source>
</evidence>
<dbReference type="RefSeq" id="WP_133396631.1">
    <property type="nucleotide sequence ID" value="NZ_SNAA01000008.1"/>
</dbReference>
<accession>A0A4V3B9K9</accession>
<protein>
    <submittedName>
        <fullName evidence="1">Uncharacterized protein</fullName>
    </submittedName>
</protein>
<gene>
    <name evidence="1" type="ORF">E2L08_08400</name>
</gene>
<dbReference type="OrthoDB" id="7858789at2"/>
<sequence length="127" mass="13649">MNSIIFTKVPVQTGETLLHAALARLGAYLDTELGSLETLLQLTGRETAGADIQALHALHLGAHATAADIHHLLTCAQTSLLRLLDVVQTISPRASFERAPSDIDAWLRWSGARLQDICATLSRAIAD</sequence>
<dbReference type="EMBL" id="SNAA01000008">
    <property type="protein sequence ID" value="TDL79619.1"/>
    <property type="molecule type" value="Genomic_DNA"/>
</dbReference>
<dbReference type="AlphaFoldDB" id="A0A4V3B9K9"/>
<keyword evidence="2" id="KW-1185">Reference proteome</keyword>
<organism evidence="1 2">
    <name type="scientific">Palleronia sediminis</name>
    <dbReference type="NCBI Taxonomy" id="2547833"/>
    <lineage>
        <taxon>Bacteria</taxon>
        <taxon>Pseudomonadati</taxon>
        <taxon>Pseudomonadota</taxon>
        <taxon>Alphaproteobacteria</taxon>
        <taxon>Rhodobacterales</taxon>
        <taxon>Roseobacteraceae</taxon>
        <taxon>Palleronia</taxon>
    </lineage>
</organism>
<proteinExistence type="predicted"/>
<evidence type="ECO:0000313" key="1">
    <source>
        <dbReference type="EMBL" id="TDL79619.1"/>
    </source>
</evidence>
<name>A0A4V3B9K9_9RHOB</name>